<sequence>MTSAVTNISTVSPINTTALSLSTSPITKKSSKATSNFSSTEAATILTSTVTANNLTLTETPNSTTSETLNSMTSNVTKRISELTIITSQTEPVTTSKTTVPPDIVSERTSNSTTADTLDSTNLTTFNIPTSISALNTCTISNSITSQKEPATTAKLRVPQDTVKTTPATITTTLTTNKYNKITAAAKDTFNTFFKLMQVQNYLRNHIIKAYTQSHK</sequence>
<dbReference type="AlphaFoldDB" id="A0A8S4RFH2"/>
<dbReference type="EMBL" id="CAKXAJ010025125">
    <property type="protein sequence ID" value="CAH2235473.1"/>
    <property type="molecule type" value="Genomic_DNA"/>
</dbReference>
<dbReference type="Proteomes" id="UP000838756">
    <property type="component" value="Unassembled WGS sequence"/>
</dbReference>
<evidence type="ECO:0000256" key="1">
    <source>
        <dbReference type="SAM" id="MobiDB-lite"/>
    </source>
</evidence>
<gene>
    <name evidence="2" type="primary">jg8939</name>
    <name evidence="2" type="ORF">PAEG_LOCUS13117</name>
</gene>
<feature type="region of interest" description="Disordered" evidence="1">
    <location>
        <begin position="92"/>
        <end position="115"/>
    </location>
</feature>
<comment type="caution">
    <text evidence="2">The sequence shown here is derived from an EMBL/GenBank/DDBJ whole genome shotgun (WGS) entry which is preliminary data.</text>
</comment>
<proteinExistence type="predicted"/>
<protein>
    <submittedName>
        <fullName evidence="2">Jg8939 protein</fullName>
    </submittedName>
</protein>
<organism evidence="2 3">
    <name type="scientific">Pararge aegeria aegeria</name>
    <dbReference type="NCBI Taxonomy" id="348720"/>
    <lineage>
        <taxon>Eukaryota</taxon>
        <taxon>Metazoa</taxon>
        <taxon>Ecdysozoa</taxon>
        <taxon>Arthropoda</taxon>
        <taxon>Hexapoda</taxon>
        <taxon>Insecta</taxon>
        <taxon>Pterygota</taxon>
        <taxon>Neoptera</taxon>
        <taxon>Endopterygota</taxon>
        <taxon>Lepidoptera</taxon>
        <taxon>Glossata</taxon>
        <taxon>Ditrysia</taxon>
        <taxon>Papilionoidea</taxon>
        <taxon>Nymphalidae</taxon>
        <taxon>Satyrinae</taxon>
        <taxon>Satyrini</taxon>
        <taxon>Parargina</taxon>
        <taxon>Pararge</taxon>
    </lineage>
</organism>
<accession>A0A8S4RFH2</accession>
<evidence type="ECO:0000313" key="3">
    <source>
        <dbReference type="Proteomes" id="UP000838756"/>
    </source>
</evidence>
<evidence type="ECO:0000313" key="2">
    <source>
        <dbReference type="EMBL" id="CAH2235473.1"/>
    </source>
</evidence>
<name>A0A8S4RFH2_9NEOP</name>
<reference evidence="2" key="1">
    <citation type="submission" date="2022-03" db="EMBL/GenBank/DDBJ databases">
        <authorList>
            <person name="Lindestad O."/>
        </authorList>
    </citation>
    <scope>NUCLEOTIDE SEQUENCE</scope>
</reference>
<keyword evidence="3" id="KW-1185">Reference proteome</keyword>